<keyword evidence="8" id="KW-0408">Iron</keyword>
<dbReference type="UniPathway" id="UPA00246"/>
<comment type="similarity">
    <text evidence="6">Belongs to the mannonate dehydratase family.</text>
</comment>
<dbReference type="OrthoDB" id="9780250at2"/>
<evidence type="ECO:0000256" key="6">
    <source>
        <dbReference type="ARBA" id="ARBA00007389"/>
    </source>
</evidence>
<evidence type="ECO:0000256" key="1">
    <source>
        <dbReference type="ARBA" id="ARBA00001794"/>
    </source>
</evidence>
<keyword evidence="10 11" id="KW-0456">Lyase</keyword>
<dbReference type="Gene3D" id="3.20.20.150">
    <property type="entry name" value="Divalent-metal-dependent TIM barrel enzymes"/>
    <property type="match status" value="1"/>
</dbReference>
<evidence type="ECO:0000256" key="7">
    <source>
        <dbReference type="ARBA" id="ARBA00012927"/>
    </source>
</evidence>
<proteinExistence type="inferred from homology"/>
<evidence type="ECO:0000256" key="4">
    <source>
        <dbReference type="ARBA" id="ARBA00002713"/>
    </source>
</evidence>
<evidence type="ECO:0000256" key="3">
    <source>
        <dbReference type="ARBA" id="ARBA00001954"/>
    </source>
</evidence>
<dbReference type="GO" id="GO:0030145">
    <property type="term" value="F:manganese ion binding"/>
    <property type="evidence" value="ECO:0007669"/>
    <property type="project" value="TreeGrafter"/>
</dbReference>
<dbReference type="GO" id="GO:0008927">
    <property type="term" value="F:mannonate dehydratase activity"/>
    <property type="evidence" value="ECO:0007669"/>
    <property type="project" value="UniProtKB-EC"/>
</dbReference>
<dbReference type="GO" id="GO:0042840">
    <property type="term" value="P:D-glucuronate catabolic process"/>
    <property type="evidence" value="ECO:0007669"/>
    <property type="project" value="TreeGrafter"/>
</dbReference>
<dbReference type="PANTHER" id="PTHR30387">
    <property type="entry name" value="MANNONATE DEHYDRATASE"/>
    <property type="match status" value="1"/>
</dbReference>
<gene>
    <name evidence="11" type="ORF">SBA5_160058</name>
</gene>
<dbReference type="GO" id="GO:0008198">
    <property type="term" value="F:ferrous iron binding"/>
    <property type="evidence" value="ECO:0007669"/>
    <property type="project" value="TreeGrafter"/>
</dbReference>
<dbReference type="InterPro" id="IPR004628">
    <property type="entry name" value="Man_deHydtase"/>
</dbReference>
<dbReference type="InterPro" id="IPR036237">
    <property type="entry name" value="Xyl_isomerase-like_sf"/>
</dbReference>
<dbReference type="Pfam" id="PF03786">
    <property type="entry name" value="UxuA"/>
    <property type="match status" value="2"/>
</dbReference>
<keyword evidence="9" id="KW-0464">Manganese</keyword>
<comment type="pathway">
    <text evidence="5">Carbohydrate metabolism; pentose and glucuronate interconversion.</text>
</comment>
<dbReference type="AlphaFoldDB" id="A0A2N9L6A8"/>
<dbReference type="SUPFAM" id="SSF51658">
    <property type="entry name" value="Xylose isomerase-like"/>
    <property type="match status" value="1"/>
</dbReference>
<comment type="function">
    <text evidence="4">Catalyzes the dehydration of D-mannonate.</text>
</comment>
<evidence type="ECO:0000256" key="2">
    <source>
        <dbReference type="ARBA" id="ARBA00001936"/>
    </source>
</evidence>
<evidence type="ECO:0000256" key="5">
    <source>
        <dbReference type="ARBA" id="ARBA00004892"/>
    </source>
</evidence>
<evidence type="ECO:0000313" key="11">
    <source>
        <dbReference type="EMBL" id="SPE18574.1"/>
    </source>
</evidence>
<dbReference type="PANTHER" id="PTHR30387:SF2">
    <property type="entry name" value="MANNONATE DEHYDRATASE"/>
    <property type="match status" value="1"/>
</dbReference>
<organism evidence="11 12">
    <name type="scientific">Candidatus Sulfuritelmatomonas gaucii</name>
    <dbReference type="NCBI Taxonomy" id="2043161"/>
    <lineage>
        <taxon>Bacteria</taxon>
        <taxon>Pseudomonadati</taxon>
        <taxon>Acidobacteriota</taxon>
        <taxon>Terriglobia</taxon>
        <taxon>Terriglobales</taxon>
        <taxon>Acidobacteriaceae</taxon>
        <taxon>Candidatus Sulfuritelmatomonas</taxon>
    </lineage>
</organism>
<name>A0A2N9L6A8_9BACT</name>
<comment type="cofactor">
    <cofactor evidence="2">
        <name>Mn(2+)</name>
        <dbReference type="ChEBI" id="CHEBI:29035"/>
    </cofactor>
</comment>
<evidence type="ECO:0000256" key="9">
    <source>
        <dbReference type="ARBA" id="ARBA00023211"/>
    </source>
</evidence>
<dbReference type="Proteomes" id="UP000239735">
    <property type="component" value="Unassembled WGS sequence"/>
</dbReference>
<accession>A0A2N9L6A8</accession>
<reference evidence="12" key="1">
    <citation type="submission" date="2018-02" db="EMBL/GenBank/DDBJ databases">
        <authorList>
            <person name="Hausmann B."/>
        </authorList>
    </citation>
    <scope>NUCLEOTIDE SEQUENCE [LARGE SCALE GENOMIC DNA]</scope>
    <source>
        <strain evidence="12">Peat soil MAG SbA5</strain>
    </source>
</reference>
<comment type="catalytic activity">
    <reaction evidence="1">
        <text>D-mannonate = 2-dehydro-3-deoxy-D-gluconate + H2O</text>
        <dbReference type="Rhea" id="RHEA:20097"/>
        <dbReference type="ChEBI" id="CHEBI:15377"/>
        <dbReference type="ChEBI" id="CHEBI:17767"/>
        <dbReference type="ChEBI" id="CHEBI:57990"/>
        <dbReference type="EC" id="4.2.1.8"/>
    </reaction>
</comment>
<evidence type="ECO:0000256" key="10">
    <source>
        <dbReference type="ARBA" id="ARBA00023239"/>
    </source>
</evidence>
<evidence type="ECO:0000313" key="12">
    <source>
        <dbReference type="Proteomes" id="UP000239735"/>
    </source>
</evidence>
<comment type="cofactor">
    <cofactor evidence="3">
        <name>Fe(2+)</name>
        <dbReference type="ChEBI" id="CHEBI:29033"/>
    </cofactor>
</comment>
<dbReference type="EC" id="4.2.1.8" evidence="7"/>
<protein>
    <recommendedName>
        <fullName evidence="7">mannonate dehydratase</fullName>
        <ecNumber evidence="7">4.2.1.8</ecNumber>
    </recommendedName>
</protein>
<dbReference type="EMBL" id="OKRB01000068">
    <property type="protein sequence ID" value="SPE18574.1"/>
    <property type="molecule type" value="Genomic_DNA"/>
</dbReference>
<sequence>MKLGLGLYRHMLNEEYYAFAMQAGCTHVIVHLVDYFRQGEANPAHNQPTGGKDKPWGVAGDPSKLWTAAELIALRKQVEAAGLRLEGIENFDPAHWHDILLDGPKRARHMQNVHAILRAMGEAGIPTLGYNFSIAGVGGRTSGPFARGGAESVGMDGPVDTPIPNGMVWNMIYDSAAPPGTLASITHDELWRRLQRFLEEALPVAEKAGVRLAAHPDDPPTPTMRQQPRLVYQPAMHQRLIDISPSPSNMLEFCLGTLAEMTEGNIYETVERYSAQHRIAYVHFRNIAGKAPHYHETFIDDGEVDMLRILWILSKNGFDGVIVPDHAPQMTCSAPWHAGMAHTLGFLKAGLMAIERGFTPAPLPSKLSHGSA</sequence>
<evidence type="ECO:0000256" key="8">
    <source>
        <dbReference type="ARBA" id="ARBA00023004"/>
    </source>
</evidence>